<dbReference type="CDD" id="cd08493">
    <property type="entry name" value="PBP2_DppA_like"/>
    <property type="match status" value="1"/>
</dbReference>
<comment type="caution">
    <text evidence="6">The sequence shown here is derived from an EMBL/GenBank/DDBJ whole genome shotgun (WGS) entry which is preliminary data.</text>
</comment>
<dbReference type="InterPro" id="IPR000914">
    <property type="entry name" value="SBP_5_dom"/>
</dbReference>
<gene>
    <name evidence="6" type="ORF">HNR73_003138</name>
</gene>
<comment type="similarity">
    <text evidence="1">Belongs to the bacterial solute-binding protein 5 family.</text>
</comment>
<evidence type="ECO:0000313" key="7">
    <source>
        <dbReference type="Proteomes" id="UP000548476"/>
    </source>
</evidence>
<keyword evidence="3 4" id="KW-0732">Signal</keyword>
<dbReference type="RefSeq" id="WP_184788130.1">
    <property type="nucleotide sequence ID" value="NZ_BONT01000004.1"/>
</dbReference>
<dbReference type="GO" id="GO:0015833">
    <property type="term" value="P:peptide transport"/>
    <property type="evidence" value="ECO:0007669"/>
    <property type="project" value="TreeGrafter"/>
</dbReference>
<dbReference type="Gene3D" id="3.90.76.10">
    <property type="entry name" value="Dipeptide-binding Protein, Domain 1"/>
    <property type="match status" value="1"/>
</dbReference>
<evidence type="ECO:0000256" key="3">
    <source>
        <dbReference type="ARBA" id="ARBA00022729"/>
    </source>
</evidence>
<evidence type="ECO:0000256" key="1">
    <source>
        <dbReference type="ARBA" id="ARBA00005695"/>
    </source>
</evidence>
<reference evidence="6 7" key="1">
    <citation type="submission" date="2020-08" db="EMBL/GenBank/DDBJ databases">
        <title>Genomic Encyclopedia of Type Strains, Phase IV (KMG-IV): sequencing the most valuable type-strain genomes for metagenomic binning, comparative biology and taxonomic classification.</title>
        <authorList>
            <person name="Goeker M."/>
        </authorList>
    </citation>
    <scope>NUCLEOTIDE SEQUENCE [LARGE SCALE GENOMIC DNA]</scope>
    <source>
        <strain evidence="6 7">YIM 65646</strain>
    </source>
</reference>
<dbReference type="GO" id="GO:0042597">
    <property type="term" value="C:periplasmic space"/>
    <property type="evidence" value="ECO:0007669"/>
    <property type="project" value="UniProtKB-ARBA"/>
</dbReference>
<accession>A0A841FDC6</accession>
<organism evidence="6 7">
    <name type="scientific">Phytomonospora endophytica</name>
    <dbReference type="NCBI Taxonomy" id="714109"/>
    <lineage>
        <taxon>Bacteria</taxon>
        <taxon>Bacillati</taxon>
        <taxon>Actinomycetota</taxon>
        <taxon>Actinomycetes</taxon>
        <taxon>Micromonosporales</taxon>
        <taxon>Micromonosporaceae</taxon>
        <taxon>Phytomonospora</taxon>
    </lineage>
</organism>
<dbReference type="InterPro" id="IPR030678">
    <property type="entry name" value="Peptide/Ni-bd"/>
</dbReference>
<evidence type="ECO:0000313" key="6">
    <source>
        <dbReference type="EMBL" id="MBB6035281.1"/>
    </source>
</evidence>
<dbReference type="SUPFAM" id="SSF53850">
    <property type="entry name" value="Periplasmic binding protein-like II"/>
    <property type="match status" value="1"/>
</dbReference>
<dbReference type="GO" id="GO:0043190">
    <property type="term" value="C:ATP-binding cassette (ABC) transporter complex"/>
    <property type="evidence" value="ECO:0007669"/>
    <property type="project" value="InterPro"/>
</dbReference>
<keyword evidence="2" id="KW-0813">Transport</keyword>
<evidence type="ECO:0000259" key="5">
    <source>
        <dbReference type="Pfam" id="PF00496"/>
    </source>
</evidence>
<name>A0A841FDC6_9ACTN</name>
<evidence type="ECO:0000256" key="4">
    <source>
        <dbReference type="SAM" id="SignalP"/>
    </source>
</evidence>
<dbReference type="Gene3D" id="3.10.105.10">
    <property type="entry name" value="Dipeptide-binding Protein, Domain 3"/>
    <property type="match status" value="1"/>
</dbReference>
<dbReference type="EMBL" id="JACHGT010000006">
    <property type="protein sequence ID" value="MBB6035281.1"/>
    <property type="molecule type" value="Genomic_DNA"/>
</dbReference>
<dbReference type="PROSITE" id="PS51257">
    <property type="entry name" value="PROKAR_LIPOPROTEIN"/>
    <property type="match status" value="1"/>
</dbReference>
<dbReference type="GO" id="GO:1904680">
    <property type="term" value="F:peptide transmembrane transporter activity"/>
    <property type="evidence" value="ECO:0007669"/>
    <property type="project" value="TreeGrafter"/>
</dbReference>
<feature type="signal peptide" evidence="4">
    <location>
        <begin position="1"/>
        <end position="26"/>
    </location>
</feature>
<evidence type="ECO:0000256" key="2">
    <source>
        <dbReference type="ARBA" id="ARBA00022448"/>
    </source>
</evidence>
<dbReference type="Gene3D" id="3.40.190.10">
    <property type="entry name" value="Periplasmic binding protein-like II"/>
    <property type="match status" value="1"/>
</dbReference>
<dbReference type="PANTHER" id="PTHR30290:SF9">
    <property type="entry name" value="OLIGOPEPTIDE-BINDING PROTEIN APPA"/>
    <property type="match status" value="1"/>
</dbReference>
<feature type="chain" id="PRO_5033028805" evidence="4">
    <location>
        <begin position="27"/>
        <end position="555"/>
    </location>
</feature>
<sequence>MKLRKLRGLLALASATALVLGTAACADSDRDESGSDDQTFVFGAPGDPKSLDPSLATDGETFRVTRQVFETLLEHEPGGTKIVPALAESYQQSPDGLKWDFKLRSGVTFHDGEAFNAAAVCKNFERWYNWSGTYQSTNFSGYWQELMGGFAKNESKETPAANFKSCTPNGDLDVTIEVNKYSATLPGAFTHAAMALHSPKSIDAYAAEPPPTGQEGSFTYPQYSQTAGTVAGTGPFKLTNWDKGAQQVTLERNDNYYGTKAGVQKLVFQTIKDANAGRQALEAGDIDGYDLVAPSDVKPLQDAGYQVPTRGVFNLLYLGMQQETEPLLAKKEVREAIAHAIDKQSIVNSKLPPGAVAANQFMPDTVEGYSDSVPEYAYDPDVAKEKLKAGGAENLSIDFCYPTEVSRPYMPSPPDIFEILKANLQAVGITVNDKPMKWAPDYLDATDAGKCPLYIIGWTGDYNEAFNFIGTWFSVYDSGWGFKDEKLFADMAAVSAEPDQAKRVEMYKALNNQIMEFLPGVPLTSSPPSMAFAKNVKPPTTSPLTQENFAEVSFT</sequence>
<dbReference type="PANTHER" id="PTHR30290">
    <property type="entry name" value="PERIPLASMIC BINDING COMPONENT OF ABC TRANSPORTER"/>
    <property type="match status" value="1"/>
</dbReference>
<feature type="domain" description="Solute-binding protein family 5" evidence="5">
    <location>
        <begin position="81"/>
        <end position="478"/>
    </location>
</feature>
<dbReference type="InterPro" id="IPR039424">
    <property type="entry name" value="SBP_5"/>
</dbReference>
<dbReference type="AlphaFoldDB" id="A0A841FDC6"/>
<keyword evidence="7" id="KW-1185">Reference proteome</keyword>
<protein>
    <submittedName>
        <fullName evidence="6">Peptide/nickel transport system substrate-binding protein</fullName>
    </submittedName>
</protein>
<proteinExistence type="inferred from homology"/>
<dbReference type="PIRSF" id="PIRSF002741">
    <property type="entry name" value="MppA"/>
    <property type="match status" value="1"/>
</dbReference>
<dbReference type="Pfam" id="PF00496">
    <property type="entry name" value="SBP_bac_5"/>
    <property type="match status" value="1"/>
</dbReference>
<dbReference type="Proteomes" id="UP000548476">
    <property type="component" value="Unassembled WGS sequence"/>
</dbReference>